<comment type="similarity">
    <text evidence="1">Belongs to the TRAFAC class myosin-kinesin ATPase superfamily. Kinesin family.</text>
</comment>
<reference evidence="3 4" key="1">
    <citation type="submission" date="2017-03" db="EMBL/GenBank/DDBJ databases">
        <title>Genomes of endolithic fungi from Antarctica.</title>
        <authorList>
            <person name="Coleine C."/>
            <person name="Masonjones S."/>
            <person name="Stajich J.E."/>
        </authorList>
    </citation>
    <scope>NUCLEOTIDE SEQUENCE [LARGE SCALE GENOMIC DNA]</scope>
    <source>
        <strain evidence="3 4">CCFEE 6314</strain>
    </source>
</reference>
<dbReference type="OrthoDB" id="3176171at2759"/>
<keyword evidence="1" id="KW-0067">ATP-binding</keyword>
<dbReference type="Pfam" id="PF00225">
    <property type="entry name" value="Kinesin"/>
    <property type="match status" value="2"/>
</dbReference>
<dbReference type="Proteomes" id="UP000288859">
    <property type="component" value="Unassembled WGS sequence"/>
</dbReference>
<comment type="caution">
    <text evidence="3">The sequence shown here is derived from an EMBL/GenBank/DDBJ whole genome shotgun (WGS) entry which is preliminary data.</text>
</comment>
<dbReference type="GO" id="GO:0008017">
    <property type="term" value="F:microtubule binding"/>
    <property type="evidence" value="ECO:0007669"/>
    <property type="project" value="InterPro"/>
</dbReference>
<sequence>MTVTSNLRDCKAYVRWRPLPPSETTVGEIRRQTVKHGNNTYSIQVESHESHPGRPPTWKSTASLSNIFTGETNNKAVFETVVQSTLPAVLDGAVCNFFAYGHSGSGKTHTIIGYDYENVENLGICLSTANQLFQALDDLNKTNNTANQTPPSQNPNRLGIGLRLYEMRRKSAFDLLNNHNECFVREGDDGRTHIRGETETLDGGKVRVRPIVTRPCWNFEQLRQELLAGLQLRATGSSTIHDQSSRTHAIVELEIINPALLEARDAVVERQSELVPVGKEATRVYIEESYKSIMQDDDGKWIPNPDRPINQAVIDEAEKLKDEFQARVDRAEEHVAAVLNSSTHSCLGGRYVFVDLAGAEFFTSEGTQTVRGKSSSTSTAHDRQESRQINADLFALKEVIRARALRQPRIPFRSSTLTMALREHFVQSDRGYSAMILTVSPAADQYAATVNTLKYGTLVGSAGGGGAAAPAKKLKT</sequence>
<dbReference type="PROSITE" id="PS50067">
    <property type="entry name" value="KINESIN_MOTOR_2"/>
    <property type="match status" value="1"/>
</dbReference>
<dbReference type="PRINTS" id="PR00380">
    <property type="entry name" value="KINESINHEAVY"/>
</dbReference>
<dbReference type="InterPro" id="IPR001752">
    <property type="entry name" value="Kinesin_motor_dom"/>
</dbReference>
<protein>
    <recommendedName>
        <fullName evidence="2">Kinesin motor domain-containing protein</fullName>
    </recommendedName>
</protein>
<dbReference type="GO" id="GO:0007018">
    <property type="term" value="P:microtubule-based movement"/>
    <property type="evidence" value="ECO:0007669"/>
    <property type="project" value="InterPro"/>
</dbReference>
<organism evidence="3 4">
    <name type="scientific">Exophiala mesophila</name>
    <name type="common">Black yeast-like fungus</name>
    <dbReference type="NCBI Taxonomy" id="212818"/>
    <lineage>
        <taxon>Eukaryota</taxon>
        <taxon>Fungi</taxon>
        <taxon>Dikarya</taxon>
        <taxon>Ascomycota</taxon>
        <taxon>Pezizomycotina</taxon>
        <taxon>Eurotiomycetes</taxon>
        <taxon>Chaetothyriomycetidae</taxon>
        <taxon>Chaetothyriales</taxon>
        <taxon>Herpotrichiellaceae</taxon>
        <taxon>Exophiala</taxon>
    </lineage>
</organism>
<dbReference type="PANTHER" id="PTHR24115">
    <property type="entry name" value="KINESIN-RELATED"/>
    <property type="match status" value="1"/>
</dbReference>
<dbReference type="Gene3D" id="3.40.850.10">
    <property type="entry name" value="Kinesin motor domain"/>
    <property type="match status" value="1"/>
</dbReference>
<feature type="domain" description="Kinesin motor" evidence="2">
    <location>
        <begin position="9"/>
        <end position="462"/>
    </location>
</feature>
<dbReference type="VEuPathDB" id="FungiDB:PV10_04541"/>
<dbReference type="GO" id="GO:0003777">
    <property type="term" value="F:microtubule motor activity"/>
    <property type="evidence" value="ECO:0007669"/>
    <property type="project" value="InterPro"/>
</dbReference>
<dbReference type="SMART" id="SM00129">
    <property type="entry name" value="KISc"/>
    <property type="match status" value="1"/>
</dbReference>
<dbReference type="GO" id="GO:0005524">
    <property type="term" value="F:ATP binding"/>
    <property type="evidence" value="ECO:0007669"/>
    <property type="project" value="UniProtKB-UniRule"/>
</dbReference>
<gene>
    <name evidence="3" type="ORF">B0A52_09055</name>
</gene>
<dbReference type="GO" id="GO:0016887">
    <property type="term" value="F:ATP hydrolysis activity"/>
    <property type="evidence" value="ECO:0007669"/>
    <property type="project" value="TreeGrafter"/>
</dbReference>
<accession>A0A438MVP8</accession>
<evidence type="ECO:0000259" key="2">
    <source>
        <dbReference type="PROSITE" id="PS50067"/>
    </source>
</evidence>
<dbReference type="AlphaFoldDB" id="A0A438MVP8"/>
<feature type="binding site" evidence="1">
    <location>
        <begin position="101"/>
        <end position="108"/>
    </location>
    <ligand>
        <name>ATP</name>
        <dbReference type="ChEBI" id="CHEBI:30616"/>
    </ligand>
</feature>
<keyword evidence="1" id="KW-0547">Nucleotide-binding</keyword>
<proteinExistence type="inferred from homology"/>
<evidence type="ECO:0000313" key="3">
    <source>
        <dbReference type="EMBL" id="RVX66931.1"/>
    </source>
</evidence>
<dbReference type="InterPro" id="IPR036961">
    <property type="entry name" value="Kinesin_motor_dom_sf"/>
</dbReference>
<dbReference type="GO" id="GO:0005871">
    <property type="term" value="C:kinesin complex"/>
    <property type="evidence" value="ECO:0007669"/>
    <property type="project" value="TreeGrafter"/>
</dbReference>
<dbReference type="GO" id="GO:0005874">
    <property type="term" value="C:microtubule"/>
    <property type="evidence" value="ECO:0007669"/>
    <property type="project" value="TreeGrafter"/>
</dbReference>
<dbReference type="InterPro" id="IPR027417">
    <property type="entry name" value="P-loop_NTPase"/>
</dbReference>
<dbReference type="SUPFAM" id="SSF52540">
    <property type="entry name" value="P-loop containing nucleoside triphosphate hydrolases"/>
    <property type="match status" value="1"/>
</dbReference>
<dbReference type="PANTHER" id="PTHR24115:SF0">
    <property type="entry name" value="FI21273P1-RELATED"/>
    <property type="match status" value="1"/>
</dbReference>
<dbReference type="GO" id="GO:0005819">
    <property type="term" value="C:spindle"/>
    <property type="evidence" value="ECO:0007669"/>
    <property type="project" value="TreeGrafter"/>
</dbReference>
<dbReference type="EMBL" id="NAJM01000054">
    <property type="protein sequence ID" value="RVX66931.1"/>
    <property type="molecule type" value="Genomic_DNA"/>
</dbReference>
<evidence type="ECO:0000313" key="4">
    <source>
        <dbReference type="Proteomes" id="UP000288859"/>
    </source>
</evidence>
<evidence type="ECO:0000256" key="1">
    <source>
        <dbReference type="PROSITE-ProRule" id="PRU00283"/>
    </source>
</evidence>
<dbReference type="InterPro" id="IPR027640">
    <property type="entry name" value="Kinesin-like_fam"/>
</dbReference>
<name>A0A438MVP8_EXOME</name>
<keyword evidence="1" id="KW-0505">Motor protein</keyword>